<feature type="non-terminal residue" evidence="1">
    <location>
        <position position="1"/>
    </location>
</feature>
<dbReference type="EMBL" id="AYSL01000765">
    <property type="protein sequence ID" value="KTF07088.1"/>
    <property type="molecule type" value="Genomic_DNA"/>
</dbReference>
<reference evidence="1" key="1">
    <citation type="submission" date="2013-11" db="EMBL/GenBank/DDBJ databases">
        <title>Microbial diversity, functional groups and degradation webs in Northern and Southern Mediterranean and Red Sea marine crude oil polluted sites.</title>
        <authorList>
            <person name="Daffonchio D."/>
            <person name="Mapelli F."/>
            <person name="Ferrer M."/>
            <person name="Richter M."/>
            <person name="Cherif A."/>
            <person name="Malkawi H.I."/>
            <person name="Yakimov M.M."/>
            <person name="Abdel-Fattah Y.R."/>
            <person name="Blaghen M."/>
            <person name="Golyshin P.N."/>
            <person name="Kalogerakis N."/>
            <person name="Boon N."/>
            <person name="Magagnini M."/>
            <person name="Fava F."/>
        </authorList>
    </citation>
    <scope>NUCLEOTIDE SEQUENCE</scope>
</reference>
<comment type="caution">
    <text evidence="1">The sequence shown here is derived from an EMBL/GenBank/DDBJ whole genome shotgun (WGS) entry which is preliminary data.</text>
</comment>
<evidence type="ECO:0000313" key="1">
    <source>
        <dbReference type="EMBL" id="KTF07088.1"/>
    </source>
</evidence>
<dbReference type="AlphaFoldDB" id="A0A1B6NUQ8"/>
<organism evidence="1">
    <name type="scientific">marine sediment metagenome</name>
    <dbReference type="NCBI Taxonomy" id="412755"/>
    <lineage>
        <taxon>unclassified sequences</taxon>
        <taxon>metagenomes</taxon>
        <taxon>ecological metagenomes</taxon>
    </lineage>
</organism>
<sequence>NNHLKNRLRAPMRQTLFVLFITLFSVIGYSANAMVPSIAFAEAVNATPKPVMSAETKKIRRDCRISLGLNKLHMNLSDSEKEAIKRCIGSKQL</sequence>
<name>A0A1B6NUQ8_9ZZZZ</name>
<gene>
    <name evidence="1" type="ORF">MGSAQ_001416</name>
</gene>
<accession>A0A1B6NUQ8</accession>
<proteinExistence type="predicted"/>
<protein>
    <submittedName>
        <fullName evidence="1">Secreted protein</fullName>
    </submittedName>
</protein>